<name>A0A9Q0AI86_9PEZI</name>
<sequence length="208" mass="21720">MLSSIFALGLLPLAAQAVPTPDAPGVPSSSFQLYAYGEGFGGLSVFYWNGLAYLGDASLANDTEAAAVLCKSSSDSTSMVGIPVTTPGQATPSWSGVTYYIPSDTATTHQTGFVSGEATTEDLTTGFVFYGNTAAWATSSGKLQTKWFATPYENTNIWLLNWNPSTDSSDNKVQVTLRSVTPSTPPPNPPGPGNPGRSTDSQKPHPAS</sequence>
<proteinExistence type="predicted"/>
<dbReference type="EMBL" id="JAFIMR010000095">
    <property type="protein sequence ID" value="KAI1847861.1"/>
    <property type="molecule type" value="Genomic_DNA"/>
</dbReference>
<organism evidence="3 4">
    <name type="scientific">Neoarthrinium moseri</name>
    <dbReference type="NCBI Taxonomy" id="1658444"/>
    <lineage>
        <taxon>Eukaryota</taxon>
        <taxon>Fungi</taxon>
        <taxon>Dikarya</taxon>
        <taxon>Ascomycota</taxon>
        <taxon>Pezizomycotina</taxon>
        <taxon>Sordariomycetes</taxon>
        <taxon>Xylariomycetidae</taxon>
        <taxon>Amphisphaeriales</taxon>
        <taxon>Apiosporaceae</taxon>
        <taxon>Neoarthrinium</taxon>
    </lineage>
</organism>
<dbReference type="Proteomes" id="UP000829685">
    <property type="component" value="Unassembled WGS sequence"/>
</dbReference>
<dbReference type="AlphaFoldDB" id="A0A9Q0AI86"/>
<keyword evidence="4" id="KW-1185">Reference proteome</keyword>
<feature type="signal peptide" evidence="2">
    <location>
        <begin position="1"/>
        <end position="17"/>
    </location>
</feature>
<reference evidence="3" key="1">
    <citation type="submission" date="2021-03" db="EMBL/GenBank/DDBJ databases">
        <title>Revisited historic fungal species revealed as producer of novel bioactive compounds through whole genome sequencing and comparative genomics.</title>
        <authorList>
            <person name="Vignolle G.A."/>
            <person name="Hochenegger N."/>
            <person name="Mach R.L."/>
            <person name="Mach-Aigner A.R."/>
            <person name="Javad Rahimi M."/>
            <person name="Salim K.A."/>
            <person name="Chan C.M."/>
            <person name="Lim L.B.L."/>
            <person name="Cai F."/>
            <person name="Druzhinina I.S."/>
            <person name="U'Ren J.M."/>
            <person name="Derntl C."/>
        </authorList>
    </citation>
    <scope>NUCLEOTIDE SEQUENCE</scope>
    <source>
        <strain evidence="3">TUCIM 5799</strain>
    </source>
</reference>
<feature type="compositionally biased region" description="Pro residues" evidence="1">
    <location>
        <begin position="183"/>
        <end position="193"/>
    </location>
</feature>
<comment type="caution">
    <text evidence="3">The sequence shown here is derived from an EMBL/GenBank/DDBJ whole genome shotgun (WGS) entry which is preliminary data.</text>
</comment>
<protein>
    <submittedName>
        <fullName evidence="3">Uncharacterized protein</fullName>
    </submittedName>
</protein>
<keyword evidence="2" id="KW-0732">Signal</keyword>
<evidence type="ECO:0000256" key="2">
    <source>
        <dbReference type="SAM" id="SignalP"/>
    </source>
</evidence>
<accession>A0A9Q0AI86</accession>
<evidence type="ECO:0000313" key="4">
    <source>
        <dbReference type="Proteomes" id="UP000829685"/>
    </source>
</evidence>
<feature type="region of interest" description="Disordered" evidence="1">
    <location>
        <begin position="164"/>
        <end position="208"/>
    </location>
</feature>
<feature type="chain" id="PRO_5040304368" evidence="2">
    <location>
        <begin position="18"/>
        <end position="208"/>
    </location>
</feature>
<feature type="compositionally biased region" description="Polar residues" evidence="1">
    <location>
        <begin position="164"/>
        <end position="182"/>
    </location>
</feature>
<evidence type="ECO:0000256" key="1">
    <source>
        <dbReference type="SAM" id="MobiDB-lite"/>
    </source>
</evidence>
<gene>
    <name evidence="3" type="ORF">JX265_013903</name>
</gene>
<evidence type="ECO:0000313" key="3">
    <source>
        <dbReference type="EMBL" id="KAI1847861.1"/>
    </source>
</evidence>